<reference evidence="4" key="1">
    <citation type="journal article" date="2019" name="Nat. Commun.">
        <title>The genome of broomcorn millet.</title>
        <authorList>
            <person name="Zou C."/>
            <person name="Miki D."/>
            <person name="Li D."/>
            <person name="Tang Q."/>
            <person name="Xiao L."/>
            <person name="Rajput S."/>
            <person name="Deng P."/>
            <person name="Jia W."/>
            <person name="Huang R."/>
            <person name="Zhang M."/>
            <person name="Sun Y."/>
            <person name="Hu J."/>
            <person name="Fu X."/>
            <person name="Schnable P.S."/>
            <person name="Li F."/>
            <person name="Zhang H."/>
            <person name="Feng B."/>
            <person name="Zhu X."/>
            <person name="Liu R."/>
            <person name="Schnable J.C."/>
            <person name="Zhu J.-K."/>
            <person name="Zhang H."/>
        </authorList>
    </citation>
    <scope>NUCLEOTIDE SEQUENCE [LARGE SCALE GENOMIC DNA]</scope>
</reference>
<name>A0A3L6PLD9_PANMI</name>
<feature type="domain" description="KIB1-4 beta-propeller" evidence="2">
    <location>
        <begin position="116"/>
        <end position="328"/>
    </location>
</feature>
<gene>
    <name evidence="3" type="ORF">C2845_PM14G19270</name>
</gene>
<evidence type="ECO:0000313" key="3">
    <source>
        <dbReference type="EMBL" id="RLM60638.1"/>
    </source>
</evidence>
<keyword evidence="4" id="KW-1185">Reference proteome</keyword>
<feature type="compositionally biased region" description="Low complexity" evidence="1">
    <location>
        <begin position="39"/>
        <end position="57"/>
    </location>
</feature>
<evidence type="ECO:0000259" key="2">
    <source>
        <dbReference type="Pfam" id="PF03478"/>
    </source>
</evidence>
<dbReference type="AlphaFoldDB" id="A0A3L6PLD9"/>
<dbReference type="PANTHER" id="PTHR33110">
    <property type="entry name" value="F-BOX/KELCH-REPEAT PROTEIN-RELATED"/>
    <property type="match status" value="1"/>
</dbReference>
<sequence length="386" mass="41202">MISGAQERKKETPRHVGPSSTPQAWTTTPRRRRGPSSPPRCSARSRATCTTPRAGRGPPAPAALHPWLVAPCGLFSSGMRFRWPFSPGEGKGGAYLPHPPALRGRRFDSADVASGRVLAAGVFGDDRTASLVNPLTGDAAPLPCAVARGPAWSRGVFCSNGTVLCDTTVGRLVAAVLQPGEADWEEIHVASPVGLGLRDVLRLDEHDRRAAALSSAGVLAGGNRAVAKLPPKPEGDRYVLEYRGELLCVDFLNVDPPAAASVSVHALEAGGDGAAPPRWVERERGRGTERACLFLGWESSFAVDAREFAGAGGCAYFVGRDPRWTTTESEEVQGVCRYSFEDGTVTVVDELPAMFDRKSMWYTPRPRILPVPSSREPAINATDQAS</sequence>
<dbReference type="STRING" id="4540.A0A3L6PLD9"/>
<protein>
    <recommendedName>
        <fullName evidence="2">KIB1-4 beta-propeller domain-containing protein</fullName>
    </recommendedName>
</protein>
<organism evidence="3 4">
    <name type="scientific">Panicum miliaceum</name>
    <name type="common">Proso millet</name>
    <name type="synonym">Broomcorn millet</name>
    <dbReference type="NCBI Taxonomy" id="4540"/>
    <lineage>
        <taxon>Eukaryota</taxon>
        <taxon>Viridiplantae</taxon>
        <taxon>Streptophyta</taxon>
        <taxon>Embryophyta</taxon>
        <taxon>Tracheophyta</taxon>
        <taxon>Spermatophyta</taxon>
        <taxon>Magnoliopsida</taxon>
        <taxon>Liliopsida</taxon>
        <taxon>Poales</taxon>
        <taxon>Poaceae</taxon>
        <taxon>PACMAD clade</taxon>
        <taxon>Panicoideae</taxon>
        <taxon>Panicodae</taxon>
        <taxon>Paniceae</taxon>
        <taxon>Panicinae</taxon>
        <taxon>Panicum</taxon>
        <taxon>Panicum sect. Panicum</taxon>
    </lineage>
</organism>
<proteinExistence type="predicted"/>
<dbReference type="InterPro" id="IPR005174">
    <property type="entry name" value="KIB1-4_b-propeller"/>
</dbReference>
<accession>A0A3L6PLD9</accession>
<dbReference type="EMBL" id="PQIB02000016">
    <property type="protein sequence ID" value="RLM60638.1"/>
    <property type="molecule type" value="Genomic_DNA"/>
</dbReference>
<feature type="compositionally biased region" description="Basic and acidic residues" evidence="1">
    <location>
        <begin position="1"/>
        <end position="14"/>
    </location>
</feature>
<dbReference type="Proteomes" id="UP000275267">
    <property type="component" value="Unassembled WGS sequence"/>
</dbReference>
<feature type="region of interest" description="Disordered" evidence="1">
    <location>
        <begin position="1"/>
        <end position="61"/>
    </location>
</feature>
<dbReference type="Pfam" id="PF03478">
    <property type="entry name" value="Beta-prop_KIB1-4"/>
    <property type="match status" value="1"/>
</dbReference>
<evidence type="ECO:0000313" key="4">
    <source>
        <dbReference type="Proteomes" id="UP000275267"/>
    </source>
</evidence>
<comment type="caution">
    <text evidence="3">The sequence shown here is derived from an EMBL/GenBank/DDBJ whole genome shotgun (WGS) entry which is preliminary data.</text>
</comment>
<evidence type="ECO:0000256" key="1">
    <source>
        <dbReference type="SAM" id="MobiDB-lite"/>
    </source>
</evidence>
<dbReference type="PANTHER" id="PTHR33110:SF134">
    <property type="entry name" value="OS09G0565350 PROTEIN"/>
    <property type="match status" value="1"/>
</dbReference>